<feature type="compositionally biased region" description="Pro residues" evidence="5">
    <location>
        <begin position="175"/>
        <end position="197"/>
    </location>
</feature>
<name>A0A7R9FP74_9CRUS</name>
<keyword evidence="2" id="KW-0677">Repeat</keyword>
<dbReference type="Pfam" id="PF02755">
    <property type="entry name" value="RPEL"/>
    <property type="match status" value="3"/>
</dbReference>
<dbReference type="Gene3D" id="6.10.140.1750">
    <property type="match status" value="1"/>
</dbReference>
<feature type="repeat" description="RPEL" evidence="4">
    <location>
        <begin position="549"/>
        <end position="574"/>
    </location>
</feature>
<dbReference type="OrthoDB" id="5563016at2759"/>
<feature type="compositionally biased region" description="Acidic residues" evidence="5">
    <location>
        <begin position="367"/>
        <end position="378"/>
    </location>
</feature>
<evidence type="ECO:0000313" key="7">
    <source>
        <dbReference type="Proteomes" id="UP000677054"/>
    </source>
</evidence>
<dbReference type="InterPro" id="IPR004018">
    <property type="entry name" value="RPEL_repeat"/>
</dbReference>
<feature type="compositionally biased region" description="Basic and acidic residues" evidence="5">
    <location>
        <begin position="234"/>
        <end position="254"/>
    </location>
</feature>
<dbReference type="Gene3D" id="6.10.140.2130">
    <property type="match status" value="1"/>
</dbReference>
<feature type="compositionally biased region" description="Basic and acidic residues" evidence="5">
    <location>
        <begin position="400"/>
        <end position="418"/>
    </location>
</feature>
<gene>
    <name evidence="6" type="ORF">DSTB1V02_LOCUS9858</name>
</gene>
<feature type="repeat" description="RPEL" evidence="4">
    <location>
        <begin position="587"/>
        <end position="612"/>
    </location>
</feature>
<feature type="repeat" description="RPEL" evidence="4">
    <location>
        <begin position="511"/>
        <end position="536"/>
    </location>
</feature>
<feature type="region of interest" description="Disordered" evidence="5">
    <location>
        <begin position="361"/>
        <end position="493"/>
    </location>
</feature>
<evidence type="ECO:0008006" key="8">
    <source>
        <dbReference type="Google" id="ProtNLM"/>
    </source>
</evidence>
<evidence type="ECO:0000256" key="2">
    <source>
        <dbReference type="ARBA" id="ARBA00022737"/>
    </source>
</evidence>
<keyword evidence="7" id="KW-1185">Reference proteome</keyword>
<feature type="region of interest" description="Disordered" evidence="5">
    <location>
        <begin position="227"/>
        <end position="254"/>
    </location>
</feature>
<evidence type="ECO:0000256" key="5">
    <source>
        <dbReference type="SAM" id="MobiDB-lite"/>
    </source>
</evidence>
<dbReference type="Proteomes" id="UP000677054">
    <property type="component" value="Unassembled WGS sequence"/>
</dbReference>
<evidence type="ECO:0000313" key="6">
    <source>
        <dbReference type="EMBL" id="CAD7250074.1"/>
    </source>
</evidence>
<dbReference type="SMART" id="SM00707">
    <property type="entry name" value="RPEL"/>
    <property type="match status" value="4"/>
</dbReference>
<dbReference type="EMBL" id="CAJPEV010002641">
    <property type="protein sequence ID" value="CAG0897595.1"/>
    <property type="molecule type" value="Genomic_DNA"/>
</dbReference>
<accession>A0A7R9FP74</accession>
<evidence type="ECO:0000256" key="4">
    <source>
        <dbReference type="PROSITE-ProRule" id="PRU00401"/>
    </source>
</evidence>
<dbReference type="PANTHER" id="PTHR12751:SF18">
    <property type="entry name" value="PHOSPHATASE AND ACTIN REGULATOR 1"/>
    <property type="match status" value="1"/>
</dbReference>
<sequence>MAELQELAAEHAAGDGHELMKDDIKCTDTQEKKQNGSSLCPVHHRAVLKSPTIGRRSRFHPWHIIFRPWKWRRKKKSDKFKATSRTLERKISVRVDRDELVKRGILLPIPSEGNDSVTENGVPVPSTSCDPVMSTQGLGVPMSLNGTSVCARIEMPETVSATFASSPLPSHSTFHPPPTSVDVPKQPPPPYDPPPMPNVSTGSPHFNHLPPALQRQVQWRPNNLPIPLPGMRLSDSRGTHSPAEDRASPHNRTHQENELLKNSGILNQPTQQPLMQPSTQPPVSAAPMLTLSQLPEPPIAVSEIGPIPPPPMFSSPVLSSRQKPTPPVRNMGFQLPPVSAPGNSYSSPQFQAYREICTFSNSQPDGIYEDDSSQESDTEDMHEYNVEDDSEIQELQTRLDTTRVEEVPAKEPRYDIKPLKPALKKKPDMSASPVPGNASPASRGGNRSNRGSPAVGGRVRIQASHKNESYKPPPMITIPGYNDFDESDEEEDGPILYKDDNWLATKIARKDSLAIKLALRPDKQALIERNILHDVSERERQETKEEIGAKLGRRLTLRPTAEELEQRNILKRLSPEEEQRQKEQKKKTLLRKLSFRPTIEELRERKIIRFNDYIEVTQAQDYDRRGDKPWTRLTPKDKAAIRKELNEYKSSEMEVHDESRHLTRFHRP</sequence>
<feature type="compositionally biased region" description="Low complexity" evidence="5">
    <location>
        <begin position="165"/>
        <end position="174"/>
    </location>
</feature>
<reference evidence="6" key="1">
    <citation type="submission" date="2020-11" db="EMBL/GenBank/DDBJ databases">
        <authorList>
            <person name="Tran Van P."/>
        </authorList>
    </citation>
    <scope>NUCLEOTIDE SEQUENCE</scope>
</reference>
<dbReference type="AlphaFoldDB" id="A0A7R9FP74"/>
<dbReference type="PANTHER" id="PTHR12751">
    <property type="entry name" value="PHOSPHATASE AND ACTIN REGULATOR PHACTR"/>
    <property type="match status" value="1"/>
</dbReference>
<dbReference type="GO" id="GO:0030036">
    <property type="term" value="P:actin cytoskeleton organization"/>
    <property type="evidence" value="ECO:0007669"/>
    <property type="project" value="TreeGrafter"/>
</dbReference>
<dbReference type="EMBL" id="LR902158">
    <property type="protein sequence ID" value="CAD7250074.1"/>
    <property type="molecule type" value="Genomic_DNA"/>
</dbReference>
<dbReference type="PROSITE" id="PS51073">
    <property type="entry name" value="RPEL"/>
    <property type="match status" value="4"/>
</dbReference>
<feature type="repeat" description="RPEL" evidence="4">
    <location>
        <begin position="85"/>
        <end position="110"/>
    </location>
</feature>
<feature type="compositionally biased region" description="Acidic residues" evidence="5">
    <location>
        <begin position="483"/>
        <end position="493"/>
    </location>
</feature>
<protein>
    <recommendedName>
        <fullName evidence="8">Phosphatase and actin regulator</fullName>
    </recommendedName>
</protein>
<proteinExistence type="inferred from homology"/>
<comment type="similarity">
    <text evidence="1">Belongs to the phosphatase and actin regulator family.</text>
</comment>
<dbReference type="GO" id="GO:0003779">
    <property type="term" value="F:actin binding"/>
    <property type="evidence" value="ECO:0007669"/>
    <property type="project" value="UniProtKB-KW"/>
</dbReference>
<feature type="region of interest" description="Disordered" evidence="5">
    <location>
        <begin position="163"/>
        <end position="199"/>
    </location>
</feature>
<organism evidence="6">
    <name type="scientific">Darwinula stevensoni</name>
    <dbReference type="NCBI Taxonomy" id="69355"/>
    <lineage>
        <taxon>Eukaryota</taxon>
        <taxon>Metazoa</taxon>
        <taxon>Ecdysozoa</taxon>
        <taxon>Arthropoda</taxon>
        <taxon>Crustacea</taxon>
        <taxon>Oligostraca</taxon>
        <taxon>Ostracoda</taxon>
        <taxon>Podocopa</taxon>
        <taxon>Podocopida</taxon>
        <taxon>Darwinulocopina</taxon>
        <taxon>Darwinuloidea</taxon>
        <taxon>Darwinulidae</taxon>
        <taxon>Darwinula</taxon>
    </lineage>
</organism>
<evidence type="ECO:0000256" key="3">
    <source>
        <dbReference type="ARBA" id="ARBA00023203"/>
    </source>
</evidence>
<keyword evidence="3" id="KW-0009">Actin-binding</keyword>
<evidence type="ECO:0000256" key="1">
    <source>
        <dbReference type="ARBA" id="ARBA00009795"/>
    </source>
</evidence>